<feature type="domain" description="Topo IIA-type catalytic" evidence="16">
    <location>
        <begin position="677"/>
        <end position="1127"/>
    </location>
</feature>
<dbReference type="InterPro" id="IPR020568">
    <property type="entry name" value="Ribosomal_Su5_D2-typ_SF"/>
</dbReference>
<dbReference type="InterPro" id="IPR006171">
    <property type="entry name" value="TOPRIM_dom"/>
</dbReference>
<protein>
    <recommendedName>
        <fullName evidence="13">DNA topoisomerase 2</fullName>
        <ecNumber evidence="13">5.6.2.2</ecNumber>
    </recommendedName>
</protein>
<dbReference type="GO" id="GO:0000712">
    <property type="term" value="P:resolution of meiotic recombination intermediates"/>
    <property type="evidence" value="ECO:0007669"/>
    <property type="project" value="TreeGrafter"/>
</dbReference>
<dbReference type="InterPro" id="IPR002205">
    <property type="entry name" value="Topo_IIA_dom_A"/>
</dbReference>
<evidence type="ECO:0000256" key="6">
    <source>
        <dbReference type="ARBA" id="ARBA00022741"/>
    </source>
</evidence>
<evidence type="ECO:0000256" key="11">
    <source>
        <dbReference type="ARBA" id="ARBA00023235"/>
    </source>
</evidence>
<keyword evidence="11 12" id="KW-0413">Isomerase</keyword>
<dbReference type="FunFam" id="3.30.230.10:FF:000008">
    <property type="entry name" value="DNA topoisomerase 2"/>
    <property type="match status" value="1"/>
</dbReference>
<feature type="domain" description="Toprim" evidence="15">
    <location>
        <begin position="431"/>
        <end position="545"/>
    </location>
</feature>
<comment type="catalytic activity">
    <reaction evidence="1 12 13">
        <text>ATP-dependent breakage, passage and rejoining of double-stranded DNA.</text>
        <dbReference type="EC" id="5.6.2.2"/>
    </reaction>
</comment>
<evidence type="ECO:0000256" key="4">
    <source>
        <dbReference type="ARBA" id="ARBA00011080"/>
    </source>
</evidence>
<dbReference type="Gene3D" id="3.90.199.10">
    <property type="entry name" value="Topoisomerase II, domain 5"/>
    <property type="match status" value="1"/>
</dbReference>
<evidence type="ECO:0000256" key="14">
    <source>
        <dbReference type="SAM" id="MobiDB-lite"/>
    </source>
</evidence>
<evidence type="ECO:0000256" key="10">
    <source>
        <dbReference type="ARBA" id="ARBA00023125"/>
    </source>
</evidence>
<dbReference type="Gene3D" id="3.30.230.10">
    <property type="match status" value="1"/>
</dbReference>
<accession>A0A1R2BTI4</accession>
<proteinExistence type="inferred from homology"/>
<dbReference type="GO" id="GO:0046872">
    <property type="term" value="F:metal ion binding"/>
    <property type="evidence" value="ECO:0007669"/>
    <property type="project" value="UniProtKB-KW"/>
</dbReference>
<evidence type="ECO:0000256" key="3">
    <source>
        <dbReference type="ARBA" id="ARBA00001946"/>
    </source>
</evidence>
<dbReference type="GO" id="GO:0005524">
    <property type="term" value="F:ATP binding"/>
    <property type="evidence" value="ECO:0007669"/>
    <property type="project" value="UniProtKB-UniRule"/>
</dbReference>
<evidence type="ECO:0000256" key="5">
    <source>
        <dbReference type="ARBA" id="ARBA00022723"/>
    </source>
</evidence>
<dbReference type="GO" id="GO:0003918">
    <property type="term" value="F:DNA topoisomerase type II (double strand cut, ATP-hydrolyzing) activity"/>
    <property type="evidence" value="ECO:0007669"/>
    <property type="project" value="UniProtKB-UniRule"/>
</dbReference>
<dbReference type="Pfam" id="PF00204">
    <property type="entry name" value="DNA_gyraseB"/>
    <property type="match status" value="1"/>
</dbReference>
<feature type="active site" description="O-(5'-phospho-DNA)-tyrosine intermediate" evidence="12">
    <location>
        <position position="767"/>
    </location>
</feature>
<sequence>MKSNPGEIIDFGGSTIEQIYQKKTPLEHILLRPDTYVGSIEMQDSKLWVWDSTKNKMVYRQVQYVPGLYKIFDEILVNASDNFQRDKFMNKIMVTIDTQNSMVRVWNNGRGIPVVIHQDYKIYVPELIFGQLLTSSNYDDTKKKVTGGRNGYGAKLTNVFSKKFIVETADSENMKKFSMEWTKNMSVHNEAKIDRLTKKEDFTCITFYPDLQRFDKDIVDLMTKRVYDLAGITDRKVKVFLNDQEIKIKNFQEYVEMYLTDPDQPKIFEVVNERWEIGMSISEGVFQQVSFVNNICTTKGGTHVTHVADQIISAISELVQKKFKKIEVKNPQIKQHLWLFVNCLIENPCFDSQTKDTMTLKPSAFGSKCEISGKIMKEILKCGVVDHVMAYAKAKSEALLGKKVRQKKNERVFMNKLEDANEAGTKNGVNCTLILTEGDSAKSLAMAGIEVIGRDNYGVFPLKGKLLNVREASHSQLMNNEEIQNIMKIVGLEPKKEYNSLQDLRYGCIMIMADQDLDGSHIKGLVINFVHFFWPGLLKKQGFLKEFITPIVKATKGNDVISFFTLPEYETWTKTENASTWKIKYYKGLGTSTNKEAQEYFSNLDRHRIEFVWKDDAKDEDAIDLAFNKKRADDRKQWLANLNPNTYLDMSQSKIEFSEFIHRELILFSNYDNIRSIPSVMDGLKPGQRKILFSCFKRKLRSEIKVAQLSGYVAEHSAYHHGEASLAGTIVGLAQNFVGSNNINLLMPLGQFGTRNMGGKDMASPRYIFTNLSHLTRKIFLQEDDFLFSYQIEDGQRIEPIYYVPIIPMVLVNGSEGIGTGWSTNVPQYNPYDLINAYRARIKGKAFAENDIKPWYKGFKGTVEWIDRSGGGYELTGVMSRLGDDWLQISELPLRKWTGDFKKFLEDFMKEDDPFITDMKEYHTENRVDFHIRIPGLNKYTDGALKKKFKLSTTISMANLVLFDKDRKIVKYSNIDEIMEEHFLVREDYYKKRKEYLIAKLIRECEILANKVKFILAVVNNQLIINKKQKATLVKELTSKGFATKKQLDTIYSEPSFLTDDNTKDIDPEPASNGPVASKEYDYLLSMPLWSLTYEKVESLQNEHEQKTEELEELKKVSIYDMWTQDLDELASAIGRSWKDEDDDRCNRPRAGNKGKSVKPKKVYKKRGSQDTKSNEKNVTAKKSLVGTNNNDKVMSIDKMLSSIRTDRGKNSQEIEGKAILTTMKTPPKQINQSAADMKKIKEILSEGSESDKNDFSSFEDSEED</sequence>
<dbReference type="CDD" id="cd03365">
    <property type="entry name" value="TOPRIM_TopoIIA"/>
    <property type="match status" value="1"/>
</dbReference>
<dbReference type="EMBL" id="MPUH01000440">
    <property type="protein sequence ID" value="OMJ80064.1"/>
    <property type="molecule type" value="Genomic_DNA"/>
</dbReference>
<dbReference type="PROSITE" id="PS00177">
    <property type="entry name" value="TOPOISOMERASE_II"/>
    <property type="match status" value="1"/>
</dbReference>
<dbReference type="InterPro" id="IPR013759">
    <property type="entry name" value="Topo_IIA_B_C"/>
</dbReference>
<keyword evidence="5" id="KW-0479">Metal-binding</keyword>
<feature type="compositionally biased region" description="Basic residues" evidence="14">
    <location>
        <begin position="1151"/>
        <end position="1167"/>
    </location>
</feature>
<keyword evidence="18" id="KW-1185">Reference proteome</keyword>
<dbReference type="Pfam" id="PF02518">
    <property type="entry name" value="HATPase_c"/>
    <property type="match status" value="1"/>
</dbReference>
<dbReference type="InterPro" id="IPR050634">
    <property type="entry name" value="DNA_Topoisomerase_II"/>
</dbReference>
<dbReference type="Pfam" id="PF00521">
    <property type="entry name" value="DNA_topoisoIV"/>
    <property type="match status" value="1"/>
</dbReference>
<dbReference type="SUPFAM" id="SSF56719">
    <property type="entry name" value="Type II DNA topoisomerase"/>
    <property type="match status" value="1"/>
</dbReference>
<dbReference type="Gene3D" id="3.30.565.10">
    <property type="entry name" value="Histidine kinase-like ATPase, C-terminal domain"/>
    <property type="match status" value="1"/>
</dbReference>
<dbReference type="Pfam" id="PF01751">
    <property type="entry name" value="Toprim"/>
    <property type="match status" value="1"/>
</dbReference>
<dbReference type="SUPFAM" id="SSF55874">
    <property type="entry name" value="ATPase domain of HSP90 chaperone/DNA topoisomerase II/histidine kinase"/>
    <property type="match status" value="1"/>
</dbReference>
<dbReference type="SMART" id="SM00433">
    <property type="entry name" value="TOP2c"/>
    <property type="match status" value="1"/>
</dbReference>
<name>A0A1R2BTI4_9CILI</name>
<evidence type="ECO:0000256" key="7">
    <source>
        <dbReference type="ARBA" id="ARBA00022840"/>
    </source>
</evidence>
<dbReference type="InterPro" id="IPR031660">
    <property type="entry name" value="TOPRIM_C"/>
</dbReference>
<evidence type="ECO:0000256" key="9">
    <source>
        <dbReference type="ARBA" id="ARBA00023029"/>
    </source>
</evidence>
<dbReference type="CDD" id="cd16930">
    <property type="entry name" value="HATPase_TopII-like"/>
    <property type="match status" value="1"/>
</dbReference>
<dbReference type="Pfam" id="PF16898">
    <property type="entry name" value="TOPRIM_C"/>
    <property type="match status" value="1"/>
</dbReference>
<dbReference type="InterPro" id="IPR003594">
    <property type="entry name" value="HATPase_dom"/>
</dbReference>
<evidence type="ECO:0000256" key="12">
    <source>
        <dbReference type="PROSITE-ProRule" id="PRU01384"/>
    </source>
</evidence>
<reference evidence="17 18" key="1">
    <citation type="submission" date="2016-11" db="EMBL/GenBank/DDBJ databases">
        <title>The macronuclear genome of Stentor coeruleus: a giant cell with tiny introns.</title>
        <authorList>
            <person name="Slabodnick M."/>
            <person name="Ruby J.G."/>
            <person name="Reiff S.B."/>
            <person name="Swart E.C."/>
            <person name="Gosai S."/>
            <person name="Prabakaran S."/>
            <person name="Witkowska E."/>
            <person name="Larue G.E."/>
            <person name="Fisher S."/>
            <person name="Freeman R.M."/>
            <person name="Gunawardena J."/>
            <person name="Chu W."/>
            <person name="Stover N.A."/>
            <person name="Gregory B.D."/>
            <person name="Nowacki M."/>
            <person name="Derisi J."/>
            <person name="Roy S.W."/>
            <person name="Marshall W.F."/>
            <person name="Sood P."/>
        </authorList>
    </citation>
    <scope>NUCLEOTIDE SEQUENCE [LARGE SCALE GENOMIC DNA]</scope>
    <source>
        <strain evidence="17">WM001</strain>
    </source>
</reference>
<comment type="cofactor">
    <cofactor evidence="2">
        <name>Ca(2+)</name>
        <dbReference type="ChEBI" id="CHEBI:29108"/>
    </cofactor>
</comment>
<dbReference type="InterPro" id="IPR001241">
    <property type="entry name" value="Topo_IIA"/>
</dbReference>
<dbReference type="InterPro" id="IPR018522">
    <property type="entry name" value="TopoIIA_CS"/>
</dbReference>
<comment type="subunit">
    <text evidence="13">Homodimer.</text>
</comment>
<dbReference type="CDD" id="cd03481">
    <property type="entry name" value="TopoIIA_Trans_ScTopoIIA"/>
    <property type="match status" value="1"/>
</dbReference>
<evidence type="ECO:0000259" key="15">
    <source>
        <dbReference type="PROSITE" id="PS50880"/>
    </source>
</evidence>
<evidence type="ECO:0000256" key="2">
    <source>
        <dbReference type="ARBA" id="ARBA00001913"/>
    </source>
</evidence>
<dbReference type="GO" id="GO:0005634">
    <property type="term" value="C:nucleus"/>
    <property type="evidence" value="ECO:0007669"/>
    <property type="project" value="TreeGrafter"/>
</dbReference>
<dbReference type="AlphaFoldDB" id="A0A1R2BTI4"/>
<dbReference type="GO" id="GO:0000819">
    <property type="term" value="P:sister chromatid segregation"/>
    <property type="evidence" value="ECO:0007669"/>
    <property type="project" value="TreeGrafter"/>
</dbReference>
<dbReference type="PROSITE" id="PS52040">
    <property type="entry name" value="TOPO_IIA"/>
    <property type="match status" value="1"/>
</dbReference>
<evidence type="ECO:0000313" key="17">
    <source>
        <dbReference type="EMBL" id="OMJ80064.1"/>
    </source>
</evidence>
<dbReference type="EC" id="5.6.2.2" evidence="13"/>
<feature type="region of interest" description="Disordered" evidence="14">
    <location>
        <begin position="1138"/>
        <end position="1265"/>
    </location>
</feature>
<dbReference type="InterPro" id="IPR014721">
    <property type="entry name" value="Ribsml_uS5_D2-typ_fold_subgr"/>
</dbReference>
<keyword evidence="6 13" id="KW-0547">Nucleotide-binding</keyword>
<dbReference type="PRINTS" id="PR01158">
    <property type="entry name" value="TOPISMRASEII"/>
</dbReference>
<feature type="compositionally biased region" description="Basic and acidic residues" evidence="14">
    <location>
        <begin position="1205"/>
        <end position="1217"/>
    </location>
</feature>
<keyword evidence="10 12" id="KW-0238">DNA-binding</keyword>
<dbReference type="SMART" id="SM00434">
    <property type="entry name" value="TOP4c"/>
    <property type="match status" value="1"/>
</dbReference>
<organism evidence="17 18">
    <name type="scientific">Stentor coeruleus</name>
    <dbReference type="NCBI Taxonomy" id="5963"/>
    <lineage>
        <taxon>Eukaryota</taxon>
        <taxon>Sar</taxon>
        <taxon>Alveolata</taxon>
        <taxon>Ciliophora</taxon>
        <taxon>Postciliodesmatophora</taxon>
        <taxon>Heterotrichea</taxon>
        <taxon>Heterotrichida</taxon>
        <taxon>Stentoridae</taxon>
        <taxon>Stentor</taxon>
    </lineage>
</organism>
<dbReference type="InterPro" id="IPR013758">
    <property type="entry name" value="Topo_IIA_A/C_ab"/>
</dbReference>
<dbReference type="Gene3D" id="3.40.50.670">
    <property type="match status" value="1"/>
</dbReference>
<dbReference type="CDD" id="cd00187">
    <property type="entry name" value="TOP4c"/>
    <property type="match status" value="1"/>
</dbReference>
<comment type="similarity">
    <text evidence="4 13">Belongs to the type II topoisomerase family.</text>
</comment>
<dbReference type="SUPFAM" id="SSF54211">
    <property type="entry name" value="Ribosomal protein S5 domain 2-like"/>
    <property type="match status" value="1"/>
</dbReference>
<evidence type="ECO:0000256" key="13">
    <source>
        <dbReference type="RuleBase" id="RU362094"/>
    </source>
</evidence>
<dbReference type="PANTHER" id="PTHR10169">
    <property type="entry name" value="DNA TOPOISOMERASE/GYRASE"/>
    <property type="match status" value="1"/>
</dbReference>
<dbReference type="PRINTS" id="PR00418">
    <property type="entry name" value="TPI2FAMILY"/>
</dbReference>
<dbReference type="Gene3D" id="3.30.1490.30">
    <property type="match status" value="1"/>
</dbReference>
<keyword evidence="8" id="KW-0460">Magnesium</keyword>
<feature type="compositionally biased region" description="Basic and acidic residues" evidence="14">
    <location>
        <begin position="1237"/>
        <end position="1255"/>
    </location>
</feature>
<dbReference type="GO" id="GO:0003677">
    <property type="term" value="F:DNA binding"/>
    <property type="evidence" value="ECO:0007669"/>
    <property type="project" value="UniProtKB-UniRule"/>
</dbReference>
<comment type="cofactor">
    <cofactor evidence="3">
        <name>Mg(2+)</name>
        <dbReference type="ChEBI" id="CHEBI:18420"/>
    </cofactor>
</comment>
<evidence type="ECO:0000259" key="16">
    <source>
        <dbReference type="PROSITE" id="PS52040"/>
    </source>
</evidence>
<dbReference type="FunFam" id="3.40.50.670:FF:000001">
    <property type="entry name" value="DNA topoisomerase 2"/>
    <property type="match status" value="2"/>
</dbReference>
<dbReference type="InterPro" id="IPR013760">
    <property type="entry name" value="Topo_IIA-like_dom_sf"/>
</dbReference>
<dbReference type="Gene3D" id="1.10.268.10">
    <property type="entry name" value="Topoisomerase, domain 3"/>
    <property type="match status" value="1"/>
</dbReference>
<dbReference type="GO" id="GO:0006265">
    <property type="term" value="P:DNA topological change"/>
    <property type="evidence" value="ECO:0007669"/>
    <property type="project" value="UniProtKB-UniRule"/>
</dbReference>
<keyword evidence="7 13" id="KW-0067">ATP-binding</keyword>
<dbReference type="FunFam" id="3.90.199.10:FF:000002">
    <property type="entry name" value="DNA topoisomerase 2"/>
    <property type="match status" value="1"/>
</dbReference>
<evidence type="ECO:0000313" key="18">
    <source>
        <dbReference type="Proteomes" id="UP000187209"/>
    </source>
</evidence>
<evidence type="ECO:0000256" key="8">
    <source>
        <dbReference type="ARBA" id="ARBA00022842"/>
    </source>
</evidence>
<dbReference type="InterPro" id="IPR001154">
    <property type="entry name" value="TopoII_euk"/>
</dbReference>
<dbReference type="FunFam" id="3.30.565.10:FF:000004">
    <property type="entry name" value="DNA topoisomerase 2"/>
    <property type="match status" value="1"/>
</dbReference>
<dbReference type="OrthoDB" id="276498at2759"/>
<dbReference type="FunFam" id="3.30.1490.30:FF:000001">
    <property type="entry name" value="DNA topoisomerase 2"/>
    <property type="match status" value="1"/>
</dbReference>
<dbReference type="Gene3D" id="3.30.1360.40">
    <property type="match status" value="1"/>
</dbReference>
<dbReference type="Proteomes" id="UP000187209">
    <property type="component" value="Unassembled WGS sequence"/>
</dbReference>
<comment type="caution">
    <text evidence="17">The sequence shown here is derived from an EMBL/GenBank/DDBJ whole genome shotgun (WGS) entry which is preliminary data.</text>
</comment>
<dbReference type="InterPro" id="IPR013757">
    <property type="entry name" value="Topo_IIA_A_a_sf"/>
</dbReference>
<dbReference type="InterPro" id="IPR013506">
    <property type="entry name" value="Topo_IIA_bsu_dom2"/>
</dbReference>
<keyword evidence="9 12" id="KW-0799">Topoisomerase</keyword>
<dbReference type="InterPro" id="IPR036890">
    <property type="entry name" value="HATPase_C_sf"/>
</dbReference>
<evidence type="ECO:0000256" key="1">
    <source>
        <dbReference type="ARBA" id="ARBA00000185"/>
    </source>
</evidence>
<dbReference type="PROSITE" id="PS50880">
    <property type="entry name" value="TOPRIM"/>
    <property type="match status" value="1"/>
</dbReference>
<dbReference type="PANTHER" id="PTHR10169:SF38">
    <property type="entry name" value="DNA TOPOISOMERASE 2"/>
    <property type="match status" value="1"/>
</dbReference>
<comment type="function">
    <text evidence="13">Control of topological states of DNA by transient breakage and subsequent rejoining of DNA strands. Topoisomerase II makes double-strand breaks.</text>
</comment>
<dbReference type="InterPro" id="IPR034157">
    <property type="entry name" value="TOPRIM_TopoII"/>
</dbReference>
<feature type="compositionally biased region" description="Polar residues" evidence="14">
    <location>
        <begin position="1223"/>
        <end position="1235"/>
    </location>
</feature>
<gene>
    <name evidence="17" type="ORF">SteCoe_19754</name>
</gene>